<dbReference type="GO" id="GO:0016020">
    <property type="term" value="C:membrane"/>
    <property type="evidence" value="ECO:0007669"/>
    <property type="project" value="UniProtKB-SubCell"/>
</dbReference>
<evidence type="ECO:0000256" key="6">
    <source>
        <dbReference type="ARBA" id="ARBA00022989"/>
    </source>
</evidence>
<evidence type="ECO:0000256" key="8">
    <source>
        <dbReference type="SAM" id="Phobius"/>
    </source>
</evidence>
<sequence length="83" mass="8982">MPLGVAGLIRAYMLGVGTEVAQVVAITMVFIVAWNSIVAFILPWVLRKLKLDPAVVSGPFITTFVDGIGLVIYFMFAKAILNL</sequence>
<dbReference type="PANTHER" id="PTHR41394:SF8">
    <property type="entry name" value="MAGNESIUM TRANSPORTER MGTE"/>
    <property type="match status" value="1"/>
</dbReference>
<evidence type="ECO:0000256" key="3">
    <source>
        <dbReference type="ARBA" id="ARBA00022448"/>
    </source>
</evidence>
<dbReference type="SUPFAM" id="SSF161093">
    <property type="entry name" value="MgtE membrane domain-like"/>
    <property type="match status" value="1"/>
</dbReference>
<comment type="similarity">
    <text evidence="2">Belongs to the SLC41A transporter family.</text>
</comment>
<reference evidence="10 11" key="1">
    <citation type="submission" date="2012-12" db="EMBL/GenBank/DDBJ databases">
        <title>The Genome Sequence of Bacillus cereus VD133.</title>
        <authorList>
            <consortium name="The Broad Institute Genome Sequencing Platform"/>
            <consortium name="The Broad Institute Genome Sequencing Center for Infectious Disease"/>
            <person name="Feldgarden M."/>
            <person name="Van der Auwera G.A."/>
            <person name="Mahillon J."/>
            <person name="Duprez V."/>
            <person name="Timmery S."/>
            <person name="Mattelet C."/>
            <person name="Dierick K."/>
            <person name="Sun M."/>
            <person name="Yu Z."/>
            <person name="Zhu L."/>
            <person name="Hu X."/>
            <person name="Shank E.B."/>
            <person name="Swiecicka I."/>
            <person name="Hansen B.M."/>
            <person name="Andrup L."/>
            <person name="Walker B."/>
            <person name="Young S.K."/>
            <person name="Zeng Q."/>
            <person name="Gargeya S."/>
            <person name="Fitzgerald M."/>
            <person name="Haas B."/>
            <person name="Abouelleil A."/>
            <person name="Alvarado L."/>
            <person name="Arachchi H.M."/>
            <person name="Berlin A.M."/>
            <person name="Chapman S.B."/>
            <person name="Dewar J."/>
            <person name="Goldberg J."/>
            <person name="Griggs A."/>
            <person name="Gujja S."/>
            <person name="Hansen M."/>
            <person name="Howarth C."/>
            <person name="Imamovic A."/>
            <person name="Larimer J."/>
            <person name="McCowan C."/>
            <person name="Murphy C."/>
            <person name="Neiman D."/>
            <person name="Pearson M."/>
            <person name="Priest M."/>
            <person name="Roberts A."/>
            <person name="Saif S."/>
            <person name="Shea T."/>
            <person name="Sisk P."/>
            <person name="Sykes S."/>
            <person name="Wortman J."/>
            <person name="Nusbaum C."/>
            <person name="Birren B."/>
        </authorList>
    </citation>
    <scope>NUCLEOTIDE SEQUENCE [LARGE SCALE GENOMIC DNA]</scope>
    <source>
        <strain evidence="10 11">VD133</strain>
    </source>
</reference>
<evidence type="ECO:0000313" key="11">
    <source>
        <dbReference type="Proteomes" id="UP000014018"/>
    </source>
</evidence>
<comment type="caution">
    <text evidence="10">The sequence shown here is derived from an EMBL/GenBank/DDBJ whole genome shotgun (WGS) entry which is preliminary data.</text>
</comment>
<dbReference type="InterPro" id="IPR036739">
    <property type="entry name" value="SLC41_membr_dom_sf"/>
</dbReference>
<protein>
    <recommendedName>
        <fullName evidence="9">SLC41A/MgtE integral membrane domain-containing protein</fullName>
    </recommendedName>
</protein>
<keyword evidence="3" id="KW-0813">Transport</keyword>
<keyword evidence="4 8" id="KW-0812">Transmembrane</keyword>
<dbReference type="Proteomes" id="UP000014018">
    <property type="component" value="Unassembled WGS sequence"/>
</dbReference>
<evidence type="ECO:0000256" key="5">
    <source>
        <dbReference type="ARBA" id="ARBA00022842"/>
    </source>
</evidence>
<evidence type="ECO:0000256" key="1">
    <source>
        <dbReference type="ARBA" id="ARBA00004141"/>
    </source>
</evidence>
<evidence type="ECO:0000259" key="9">
    <source>
        <dbReference type="Pfam" id="PF01769"/>
    </source>
</evidence>
<organism evidence="10 11">
    <name type="scientific">Bacillus cereus VD133</name>
    <dbReference type="NCBI Taxonomy" id="1053233"/>
    <lineage>
        <taxon>Bacteria</taxon>
        <taxon>Bacillati</taxon>
        <taxon>Bacillota</taxon>
        <taxon>Bacilli</taxon>
        <taxon>Bacillales</taxon>
        <taxon>Bacillaceae</taxon>
        <taxon>Bacillus</taxon>
        <taxon>Bacillus cereus group</taxon>
    </lineage>
</organism>
<keyword evidence="7 8" id="KW-0472">Membrane</keyword>
<proteinExistence type="inferred from homology"/>
<dbReference type="GO" id="GO:0008324">
    <property type="term" value="F:monoatomic cation transmembrane transporter activity"/>
    <property type="evidence" value="ECO:0007669"/>
    <property type="project" value="InterPro"/>
</dbReference>
<dbReference type="AlphaFoldDB" id="A0A9W5PJV1"/>
<evidence type="ECO:0000313" key="10">
    <source>
        <dbReference type="EMBL" id="EOO24664.1"/>
    </source>
</evidence>
<keyword evidence="6 8" id="KW-1133">Transmembrane helix</keyword>
<accession>A0A9W5PJV1</accession>
<evidence type="ECO:0000256" key="4">
    <source>
        <dbReference type="ARBA" id="ARBA00022692"/>
    </source>
</evidence>
<dbReference type="Pfam" id="PF01769">
    <property type="entry name" value="MgtE"/>
    <property type="match status" value="1"/>
</dbReference>
<name>A0A9W5PJV1_BACCE</name>
<evidence type="ECO:0000256" key="2">
    <source>
        <dbReference type="ARBA" id="ARBA00009749"/>
    </source>
</evidence>
<dbReference type="EMBL" id="AHFB01000158">
    <property type="protein sequence ID" value="EOO24664.1"/>
    <property type="molecule type" value="Genomic_DNA"/>
</dbReference>
<feature type="transmembrane region" description="Helical" evidence="8">
    <location>
        <begin position="54"/>
        <end position="76"/>
    </location>
</feature>
<evidence type="ECO:0000256" key="7">
    <source>
        <dbReference type="ARBA" id="ARBA00023136"/>
    </source>
</evidence>
<feature type="transmembrane region" description="Helical" evidence="8">
    <location>
        <begin position="20"/>
        <end position="42"/>
    </location>
</feature>
<comment type="subcellular location">
    <subcellularLocation>
        <location evidence="1">Membrane</location>
        <topology evidence="1">Multi-pass membrane protein</topology>
    </subcellularLocation>
</comment>
<feature type="domain" description="SLC41A/MgtE integral membrane" evidence="9">
    <location>
        <begin position="3"/>
        <end position="75"/>
    </location>
</feature>
<gene>
    <name evidence="10" type="ORF">IIU_06658</name>
</gene>
<dbReference type="Gene3D" id="1.10.357.20">
    <property type="entry name" value="SLC41 divalent cation transporters, integral membrane domain"/>
    <property type="match status" value="1"/>
</dbReference>
<dbReference type="PANTHER" id="PTHR41394">
    <property type="entry name" value="MAGNESIUM TRANSPORTER MGTE"/>
    <property type="match status" value="1"/>
</dbReference>
<keyword evidence="5" id="KW-0460">Magnesium</keyword>
<dbReference type="InterPro" id="IPR006667">
    <property type="entry name" value="SLC41_membr_dom"/>
</dbReference>